<dbReference type="Proteomes" id="UP001291623">
    <property type="component" value="Unassembled WGS sequence"/>
</dbReference>
<protein>
    <submittedName>
        <fullName evidence="2">Uncharacterized protein</fullName>
    </submittedName>
</protein>
<evidence type="ECO:0000313" key="3">
    <source>
        <dbReference type="Proteomes" id="UP001291623"/>
    </source>
</evidence>
<feature type="region of interest" description="Disordered" evidence="1">
    <location>
        <begin position="160"/>
        <end position="180"/>
    </location>
</feature>
<accession>A0AAE1S690</accession>
<organism evidence="2 3">
    <name type="scientific">Anisodus tanguticus</name>
    <dbReference type="NCBI Taxonomy" id="243964"/>
    <lineage>
        <taxon>Eukaryota</taxon>
        <taxon>Viridiplantae</taxon>
        <taxon>Streptophyta</taxon>
        <taxon>Embryophyta</taxon>
        <taxon>Tracheophyta</taxon>
        <taxon>Spermatophyta</taxon>
        <taxon>Magnoliopsida</taxon>
        <taxon>eudicotyledons</taxon>
        <taxon>Gunneridae</taxon>
        <taxon>Pentapetalae</taxon>
        <taxon>asterids</taxon>
        <taxon>lamiids</taxon>
        <taxon>Solanales</taxon>
        <taxon>Solanaceae</taxon>
        <taxon>Solanoideae</taxon>
        <taxon>Hyoscyameae</taxon>
        <taxon>Anisodus</taxon>
    </lineage>
</organism>
<dbReference type="AlphaFoldDB" id="A0AAE1S690"/>
<dbReference type="EMBL" id="JAVYJV010000009">
    <property type="protein sequence ID" value="KAK4363261.1"/>
    <property type="molecule type" value="Genomic_DNA"/>
</dbReference>
<evidence type="ECO:0000313" key="2">
    <source>
        <dbReference type="EMBL" id="KAK4363261.1"/>
    </source>
</evidence>
<name>A0AAE1S690_9SOLA</name>
<evidence type="ECO:0000256" key="1">
    <source>
        <dbReference type="SAM" id="MobiDB-lite"/>
    </source>
</evidence>
<comment type="caution">
    <text evidence="2">The sequence shown here is derived from an EMBL/GenBank/DDBJ whole genome shotgun (WGS) entry which is preliminary data.</text>
</comment>
<keyword evidence="3" id="KW-1185">Reference proteome</keyword>
<gene>
    <name evidence="2" type="ORF">RND71_018502</name>
</gene>
<reference evidence="2" key="1">
    <citation type="submission" date="2023-12" db="EMBL/GenBank/DDBJ databases">
        <title>Genome assembly of Anisodus tanguticus.</title>
        <authorList>
            <person name="Wang Y.-J."/>
        </authorList>
    </citation>
    <scope>NUCLEOTIDE SEQUENCE</scope>
    <source>
        <strain evidence="2">KB-2021</strain>
        <tissue evidence="2">Leaf</tissue>
    </source>
</reference>
<proteinExistence type="predicted"/>
<sequence length="322" mass="36993">MLTVLGSLDDDENIWTVQKCMATSTVTTRNSPQIPMSPQKHQTVYNIPFTENLIGLVRYYYLVLQVFKIGLLNVMYVRRGNRGSGLGYIRVDPNLDKKDGSRCREIKCRLITMKETDEELLKAQNEWLDQRKEVPITQRSKKGEGCQGEVEISGDPKITAKAGQAQAQRPKLGPIPPLGVTTRQSQRLLAISLSRPNQNTSRSSLSSSQHRKWQRHAYDRSTVPPPPTTFLLLVRTECNNYMKMHDLATLLDVMTKITRRHLDHRIPLSMLKNSTSRLSIKDERHHLSNHDHHKACDREEELKIQAPTSIWLPLQENLMQQR</sequence>
<feature type="region of interest" description="Disordered" evidence="1">
    <location>
        <begin position="192"/>
        <end position="221"/>
    </location>
</feature>